<accession>A0AA39LEB1</accession>
<name>A0AA39LEB1_9BILA</name>
<evidence type="ECO:0000313" key="3">
    <source>
        <dbReference type="Proteomes" id="UP001175271"/>
    </source>
</evidence>
<protein>
    <submittedName>
        <fullName evidence="2">Uncharacterized protein</fullName>
    </submittedName>
</protein>
<feature type="region of interest" description="Disordered" evidence="1">
    <location>
        <begin position="1"/>
        <end position="32"/>
    </location>
</feature>
<dbReference type="AlphaFoldDB" id="A0AA39LEB1"/>
<dbReference type="Proteomes" id="UP001175271">
    <property type="component" value="Unassembled WGS sequence"/>
</dbReference>
<evidence type="ECO:0000313" key="2">
    <source>
        <dbReference type="EMBL" id="KAK0394576.1"/>
    </source>
</evidence>
<organism evidence="2 3">
    <name type="scientific">Steinernema hermaphroditum</name>
    <dbReference type="NCBI Taxonomy" id="289476"/>
    <lineage>
        <taxon>Eukaryota</taxon>
        <taxon>Metazoa</taxon>
        <taxon>Ecdysozoa</taxon>
        <taxon>Nematoda</taxon>
        <taxon>Chromadorea</taxon>
        <taxon>Rhabditida</taxon>
        <taxon>Tylenchina</taxon>
        <taxon>Panagrolaimomorpha</taxon>
        <taxon>Strongyloidoidea</taxon>
        <taxon>Steinernematidae</taxon>
        <taxon>Steinernema</taxon>
    </lineage>
</organism>
<gene>
    <name evidence="2" type="ORF">QR680_000813</name>
</gene>
<comment type="caution">
    <text evidence="2">The sequence shown here is derived from an EMBL/GenBank/DDBJ whole genome shotgun (WGS) entry which is preliminary data.</text>
</comment>
<reference evidence="2" key="1">
    <citation type="submission" date="2023-06" db="EMBL/GenBank/DDBJ databases">
        <title>Genomic analysis of the entomopathogenic nematode Steinernema hermaphroditum.</title>
        <authorList>
            <person name="Schwarz E.M."/>
            <person name="Heppert J.K."/>
            <person name="Baniya A."/>
            <person name="Schwartz H.T."/>
            <person name="Tan C.-H."/>
            <person name="Antoshechkin I."/>
            <person name="Sternberg P.W."/>
            <person name="Goodrich-Blair H."/>
            <person name="Dillman A.R."/>
        </authorList>
    </citation>
    <scope>NUCLEOTIDE SEQUENCE</scope>
    <source>
        <strain evidence="2">PS9179</strain>
        <tissue evidence="2">Whole animal</tissue>
    </source>
</reference>
<keyword evidence="3" id="KW-1185">Reference proteome</keyword>
<evidence type="ECO:0000256" key="1">
    <source>
        <dbReference type="SAM" id="MobiDB-lite"/>
    </source>
</evidence>
<dbReference type="EMBL" id="JAUCMV010000005">
    <property type="protein sequence ID" value="KAK0394576.1"/>
    <property type="molecule type" value="Genomic_DNA"/>
</dbReference>
<sequence>MDGGRYPRDNNLFNKDNAGANGKPNRKRRRPQDVLIIPPDYYLAPMQMMFPRLMGLRGTAGESIFAPTGRERRTVHSPSVAPPLVRPTPVYGVPVMFGNQGSSSPKCTAPCTCEDGSHKRRYIHHGDTSAFSSPGHSRGSPQIFEFVPIQEDDCEYEPTSNWSDDAVRLASSLMFLKALFLLLNKFKEFEEICQLEKTLKLKN</sequence>
<proteinExistence type="predicted"/>